<dbReference type="PANTHER" id="PTHR33202">
    <property type="entry name" value="ZINC UPTAKE REGULATION PROTEIN"/>
    <property type="match status" value="1"/>
</dbReference>
<evidence type="ECO:0000256" key="4">
    <source>
        <dbReference type="ARBA" id="ARBA00011738"/>
    </source>
</evidence>
<feature type="binding site" evidence="15">
    <location>
        <position position="114"/>
    </location>
    <ligand>
        <name>Fe cation</name>
        <dbReference type="ChEBI" id="CHEBI:24875"/>
    </ligand>
</feature>
<comment type="function">
    <text evidence="1">Acts as a global negative controlling element, employing Fe(2+) as a cofactor to bind the operator of the repressed genes.</text>
</comment>
<dbReference type="InterPro" id="IPR036390">
    <property type="entry name" value="WH_DNA-bd_sf"/>
</dbReference>
<keyword evidence="9 14" id="KW-0862">Zinc</keyword>
<keyword evidence="6" id="KW-0963">Cytoplasm</keyword>
<feature type="binding site" evidence="15">
    <location>
        <position position="131"/>
    </location>
    <ligand>
        <name>Fe cation</name>
        <dbReference type="ChEBI" id="CHEBI:24875"/>
    </ligand>
</feature>
<dbReference type="FunFam" id="3.30.1490.190:FF:000001">
    <property type="entry name" value="Ferric uptake regulation protein"/>
    <property type="match status" value="1"/>
</dbReference>
<dbReference type="GO" id="GO:0008270">
    <property type="term" value="F:zinc ion binding"/>
    <property type="evidence" value="ECO:0007669"/>
    <property type="project" value="TreeGrafter"/>
</dbReference>
<protein>
    <recommendedName>
        <fullName evidence="5">Ferric uptake regulation protein</fullName>
    </recommendedName>
</protein>
<dbReference type="OrthoDB" id="8659436at2"/>
<evidence type="ECO:0000256" key="6">
    <source>
        <dbReference type="ARBA" id="ARBA00022490"/>
    </source>
</evidence>
<dbReference type="STRING" id="360105.CCV52592_1383"/>
<keyword evidence="8 14" id="KW-0479">Metal-binding</keyword>
<feature type="binding site" evidence="15">
    <location>
        <position position="93"/>
    </location>
    <ligand>
        <name>Fe cation</name>
        <dbReference type="ChEBI" id="CHEBI:24875"/>
    </ligand>
</feature>
<evidence type="ECO:0000256" key="3">
    <source>
        <dbReference type="ARBA" id="ARBA00007957"/>
    </source>
</evidence>
<evidence type="ECO:0000256" key="8">
    <source>
        <dbReference type="ARBA" id="ARBA00022723"/>
    </source>
</evidence>
<dbReference type="InterPro" id="IPR036388">
    <property type="entry name" value="WH-like_DNA-bd_sf"/>
</dbReference>
<dbReference type="InterPro" id="IPR043135">
    <property type="entry name" value="Fur_C"/>
</dbReference>
<evidence type="ECO:0000256" key="10">
    <source>
        <dbReference type="ARBA" id="ARBA00023004"/>
    </source>
</evidence>
<organism evidence="16 17">
    <name type="scientific">Campylobacter curvus (strain 525.92)</name>
    <dbReference type="NCBI Taxonomy" id="360105"/>
    <lineage>
        <taxon>Bacteria</taxon>
        <taxon>Pseudomonadati</taxon>
        <taxon>Campylobacterota</taxon>
        <taxon>Epsilonproteobacteria</taxon>
        <taxon>Campylobacterales</taxon>
        <taxon>Campylobacteraceae</taxon>
        <taxon>Campylobacter</taxon>
    </lineage>
</organism>
<dbReference type="RefSeq" id="WP_011992181.1">
    <property type="nucleotide sequence ID" value="NC_009715.2"/>
</dbReference>
<feature type="binding site" evidence="14">
    <location>
        <position position="99"/>
    </location>
    <ligand>
        <name>Zn(2+)</name>
        <dbReference type="ChEBI" id="CHEBI:29105"/>
    </ligand>
</feature>
<dbReference type="GO" id="GO:0003700">
    <property type="term" value="F:DNA-binding transcription factor activity"/>
    <property type="evidence" value="ECO:0007669"/>
    <property type="project" value="InterPro"/>
</dbReference>
<keyword evidence="12" id="KW-0238">DNA-binding</keyword>
<keyword evidence="11" id="KW-0805">Transcription regulation</keyword>
<feature type="binding site" evidence="14">
    <location>
        <position position="139"/>
    </location>
    <ligand>
        <name>Zn(2+)</name>
        <dbReference type="ChEBI" id="CHEBI:29105"/>
    </ligand>
</feature>
<evidence type="ECO:0000256" key="9">
    <source>
        <dbReference type="ARBA" id="ARBA00022833"/>
    </source>
</evidence>
<proteinExistence type="inferred from homology"/>
<evidence type="ECO:0000256" key="12">
    <source>
        <dbReference type="ARBA" id="ARBA00023125"/>
    </source>
</evidence>
<evidence type="ECO:0000256" key="15">
    <source>
        <dbReference type="PIRSR" id="PIRSR602481-2"/>
    </source>
</evidence>
<evidence type="ECO:0000313" key="17">
    <source>
        <dbReference type="Proteomes" id="UP000006380"/>
    </source>
</evidence>
<name>A7GY08_CAMC5</name>
<comment type="cofactor">
    <cofactor evidence="14">
        <name>Zn(2+)</name>
        <dbReference type="ChEBI" id="CHEBI:29105"/>
    </cofactor>
    <text evidence="14">Binds 1 zinc ion per subunit.</text>
</comment>
<keyword evidence="10 15" id="KW-0408">Iron</keyword>
<dbReference type="Gene3D" id="1.10.10.10">
    <property type="entry name" value="Winged helix-like DNA-binding domain superfamily/Winged helix DNA-binding domain"/>
    <property type="match status" value="1"/>
</dbReference>
<dbReference type="SUPFAM" id="SSF46785">
    <property type="entry name" value="Winged helix' DNA-binding domain"/>
    <property type="match status" value="1"/>
</dbReference>
<comment type="subcellular location">
    <subcellularLocation>
        <location evidence="2">Cytoplasm</location>
    </subcellularLocation>
</comment>
<evidence type="ECO:0000256" key="13">
    <source>
        <dbReference type="ARBA" id="ARBA00023163"/>
    </source>
</evidence>
<comment type="similarity">
    <text evidence="3">Belongs to the Fur family.</text>
</comment>
<dbReference type="EMBL" id="CP000767">
    <property type="protein sequence ID" value="EAU00449.1"/>
    <property type="molecule type" value="Genomic_DNA"/>
</dbReference>
<dbReference type="GO" id="GO:0045892">
    <property type="term" value="P:negative regulation of DNA-templated transcription"/>
    <property type="evidence" value="ECO:0007669"/>
    <property type="project" value="TreeGrafter"/>
</dbReference>
<dbReference type="KEGG" id="ccv:CCV52592_1383"/>
<evidence type="ECO:0000256" key="14">
    <source>
        <dbReference type="PIRSR" id="PIRSR602481-1"/>
    </source>
</evidence>
<comment type="subunit">
    <text evidence="4">Homodimer.</text>
</comment>
<feature type="binding site" evidence="15">
    <location>
        <position position="95"/>
    </location>
    <ligand>
        <name>Fe cation</name>
        <dbReference type="ChEBI" id="CHEBI:24875"/>
    </ligand>
</feature>
<dbReference type="HOGENOM" id="CLU_096072_3_1_7"/>
<accession>A7GY08</accession>
<evidence type="ECO:0000313" key="16">
    <source>
        <dbReference type="EMBL" id="EAU00449.1"/>
    </source>
</evidence>
<dbReference type="CDD" id="cd07153">
    <property type="entry name" value="Fur_like"/>
    <property type="match status" value="1"/>
</dbReference>
<keyword evidence="17" id="KW-1185">Reference proteome</keyword>
<dbReference type="Pfam" id="PF01475">
    <property type="entry name" value="FUR"/>
    <property type="match status" value="1"/>
</dbReference>
<gene>
    <name evidence="16" type="ORF">CCV52592_1383</name>
</gene>
<dbReference type="PANTHER" id="PTHR33202:SF2">
    <property type="entry name" value="FERRIC UPTAKE REGULATION PROTEIN"/>
    <property type="match status" value="1"/>
</dbReference>
<keyword evidence="13" id="KW-0804">Transcription</keyword>
<keyword evidence="7" id="KW-0678">Repressor</keyword>
<evidence type="ECO:0000256" key="11">
    <source>
        <dbReference type="ARBA" id="ARBA00023015"/>
    </source>
</evidence>
<reference evidence="16" key="1">
    <citation type="submission" date="2016-07" db="EMBL/GenBank/DDBJ databases">
        <title>Comparative genomics of the Campylobacter concisus group.</title>
        <authorList>
            <person name="Miller W.G."/>
            <person name="Yee E."/>
            <person name="Chapman M.H."/>
            <person name="Huynh S."/>
            <person name="Bono J.L."/>
            <person name="On S.L.W."/>
            <person name="StLeger J."/>
            <person name="Foster G."/>
            <person name="Parker C.T."/>
        </authorList>
    </citation>
    <scope>NUCLEOTIDE SEQUENCE</scope>
    <source>
        <strain evidence="16">525.92</strain>
    </source>
</reference>
<dbReference type="GO" id="GO:0000976">
    <property type="term" value="F:transcription cis-regulatory region binding"/>
    <property type="evidence" value="ECO:0007669"/>
    <property type="project" value="TreeGrafter"/>
</dbReference>
<evidence type="ECO:0000256" key="2">
    <source>
        <dbReference type="ARBA" id="ARBA00004496"/>
    </source>
</evidence>
<feature type="binding site" evidence="14">
    <location>
        <position position="142"/>
    </location>
    <ligand>
        <name>Zn(2+)</name>
        <dbReference type="ChEBI" id="CHEBI:29105"/>
    </ligand>
</feature>
<dbReference type="Proteomes" id="UP000006380">
    <property type="component" value="Chromosome"/>
</dbReference>
<evidence type="ECO:0000256" key="5">
    <source>
        <dbReference type="ARBA" id="ARBA00020910"/>
    </source>
</evidence>
<sequence>MENFERFYQHLSSFMSEFNHKNSHLKENILSILYRSQTHLSAQDIQTEFSKIHAQNISLPTIYALLNFLDECRLCNTYDDGGIKKYELNLKAHHDHLICEKCGKVVEFHDEDIEQRQELICKEKNFEAVAHTMVLYGVCADCQKTNG</sequence>
<dbReference type="GO" id="GO:0005829">
    <property type="term" value="C:cytosol"/>
    <property type="evidence" value="ECO:0007669"/>
    <property type="project" value="TreeGrafter"/>
</dbReference>
<dbReference type="GO" id="GO:1900705">
    <property type="term" value="P:negative regulation of siderophore biosynthetic process"/>
    <property type="evidence" value="ECO:0007669"/>
    <property type="project" value="TreeGrafter"/>
</dbReference>
<dbReference type="Gene3D" id="3.30.1490.190">
    <property type="match status" value="1"/>
</dbReference>
<evidence type="ECO:0000256" key="1">
    <source>
        <dbReference type="ARBA" id="ARBA00002997"/>
    </source>
</evidence>
<dbReference type="AlphaFoldDB" id="A7GY08"/>
<feature type="binding site" evidence="14">
    <location>
        <position position="102"/>
    </location>
    <ligand>
        <name>Zn(2+)</name>
        <dbReference type="ChEBI" id="CHEBI:29105"/>
    </ligand>
</feature>
<comment type="cofactor">
    <cofactor evidence="15">
        <name>Mn(2+)</name>
        <dbReference type="ChEBI" id="CHEBI:29035"/>
    </cofactor>
    <cofactor evidence="15">
        <name>Fe(2+)</name>
        <dbReference type="ChEBI" id="CHEBI:29033"/>
    </cofactor>
    <text evidence="15">Binds 1 Mn(2+) or Fe(2+) ion per subunit.</text>
</comment>
<evidence type="ECO:0000256" key="7">
    <source>
        <dbReference type="ARBA" id="ARBA00022491"/>
    </source>
</evidence>
<dbReference type="InterPro" id="IPR002481">
    <property type="entry name" value="FUR"/>
</dbReference>